<dbReference type="CDD" id="cd17574">
    <property type="entry name" value="REC_OmpR"/>
    <property type="match status" value="1"/>
</dbReference>
<dbReference type="Pfam" id="PF00990">
    <property type="entry name" value="GGDEF"/>
    <property type="match status" value="1"/>
</dbReference>
<dbReference type="AlphaFoldDB" id="A0A285SN83"/>
<dbReference type="InterPro" id="IPR036641">
    <property type="entry name" value="HPT_dom_sf"/>
</dbReference>
<name>A0A285SN83_9BACL</name>
<evidence type="ECO:0000313" key="6">
    <source>
        <dbReference type="EMBL" id="SOC09532.1"/>
    </source>
</evidence>
<dbReference type="SMART" id="SM00267">
    <property type="entry name" value="GGDEF"/>
    <property type="match status" value="1"/>
</dbReference>
<proteinExistence type="predicted"/>
<dbReference type="InterPro" id="IPR000160">
    <property type="entry name" value="GGDEF_dom"/>
</dbReference>
<dbReference type="SMART" id="SM00448">
    <property type="entry name" value="REC"/>
    <property type="match status" value="2"/>
</dbReference>
<dbReference type="FunFam" id="3.30.70.270:FF:000001">
    <property type="entry name" value="Diguanylate cyclase domain protein"/>
    <property type="match status" value="1"/>
</dbReference>
<protein>
    <submittedName>
        <fullName evidence="6">Diguanylate cyclase (GGDEF)-like protein</fullName>
    </submittedName>
</protein>
<dbReference type="Gene3D" id="3.30.70.270">
    <property type="match status" value="1"/>
</dbReference>
<feature type="domain" description="Response regulatory" evidence="3">
    <location>
        <begin position="412"/>
        <end position="535"/>
    </location>
</feature>
<dbReference type="Gene3D" id="3.40.50.2300">
    <property type="match status" value="2"/>
</dbReference>
<dbReference type="PROSITE" id="PS50110">
    <property type="entry name" value="RESPONSE_REGULATORY"/>
    <property type="match status" value="2"/>
</dbReference>
<gene>
    <name evidence="6" type="ORF">SAMN05880501_105266</name>
</gene>
<evidence type="ECO:0000259" key="4">
    <source>
        <dbReference type="PROSITE" id="PS50887"/>
    </source>
</evidence>
<dbReference type="EMBL" id="OBMQ01000005">
    <property type="protein sequence ID" value="SOC09532.1"/>
    <property type="molecule type" value="Genomic_DNA"/>
</dbReference>
<dbReference type="PROSITE" id="PS50894">
    <property type="entry name" value="HPT"/>
    <property type="match status" value="1"/>
</dbReference>
<dbReference type="InterPro" id="IPR001789">
    <property type="entry name" value="Sig_transdc_resp-reg_receiver"/>
</dbReference>
<dbReference type="RefSeq" id="WP_237658371.1">
    <property type="nucleotide sequence ID" value="NZ_OBMQ01000005.1"/>
</dbReference>
<dbReference type="InterPro" id="IPR011006">
    <property type="entry name" value="CheY-like_superfamily"/>
</dbReference>
<organism evidence="6 7">
    <name type="scientific">Ureibacillus xyleni</name>
    <dbReference type="NCBI Taxonomy" id="614648"/>
    <lineage>
        <taxon>Bacteria</taxon>
        <taxon>Bacillati</taxon>
        <taxon>Bacillota</taxon>
        <taxon>Bacilli</taxon>
        <taxon>Bacillales</taxon>
        <taxon>Caryophanaceae</taxon>
        <taxon>Ureibacillus</taxon>
    </lineage>
</organism>
<sequence>MNLQKYKSLLFQNIKQNLSKWFDSNEYETIPSTEVYRFLHSLKGTSGTLNLNGLAQLSIKLLEQLDEKSEFNWHKQELKDYLFKLIELSYQYEHFEEEVSEDDNTRDPQKPLIQVIDDDVSMLILLKDSLEENGWMVITSVDPEKAVEQYYQLKPDCLIIDYQLPTKLGFEALKEIQQHIEKYFIPRVIISVNNDKETRIKAYQNGADDFIAKPIELDEFLVRVERHLYRKQMFDQSVLIDELTQVYNRKFLEDNFSRLLQDYKRTGQAFVVSILDLDHFKKVNDTYGHLTGDLVLKEFAQFLKEQVRNVDRVYRIGGEEFIITFPRSNENEVKKLLTNLIEEFSEKLFTYEDTPFSISFSAGIYTVNDLHIPLKTAIREADAALYEAKRLGRARVECSKVNIDPSVKKVLNISVVDDDIIIRSILGKLLSGIQNEQLDINIGIYEDGPSFLKSDSAQNGEEHFLILDGMMPGMDGLEVLQAVKAGENSDKFTVLMLTGRKREEDIARALKLGADDYVTKPFSTTELEARITRLLKRVN</sequence>
<dbReference type="NCBIfam" id="TIGR00254">
    <property type="entry name" value="GGDEF"/>
    <property type="match status" value="1"/>
</dbReference>
<keyword evidence="7" id="KW-1185">Reference proteome</keyword>
<dbReference type="PANTHER" id="PTHR45138">
    <property type="entry name" value="REGULATORY COMPONENTS OF SENSORY TRANSDUCTION SYSTEM"/>
    <property type="match status" value="1"/>
</dbReference>
<keyword evidence="2" id="KW-0597">Phosphoprotein</keyword>
<dbReference type="Pfam" id="PF00072">
    <property type="entry name" value="Response_reg"/>
    <property type="match status" value="2"/>
</dbReference>
<feature type="modified residue" description="4-aspartylphosphate" evidence="2">
    <location>
        <position position="468"/>
    </location>
</feature>
<dbReference type="InterPro" id="IPR043128">
    <property type="entry name" value="Rev_trsase/Diguanyl_cyclase"/>
</dbReference>
<evidence type="ECO:0000259" key="3">
    <source>
        <dbReference type="PROSITE" id="PS50110"/>
    </source>
</evidence>
<feature type="domain" description="GGDEF" evidence="4">
    <location>
        <begin position="268"/>
        <end position="401"/>
    </location>
</feature>
<evidence type="ECO:0000256" key="1">
    <source>
        <dbReference type="PROSITE-ProRule" id="PRU00110"/>
    </source>
</evidence>
<dbReference type="InterPro" id="IPR008207">
    <property type="entry name" value="Sig_transdc_His_kin_Hpt_dom"/>
</dbReference>
<feature type="domain" description="Response regulatory" evidence="3">
    <location>
        <begin position="112"/>
        <end position="228"/>
    </location>
</feature>
<dbReference type="GO" id="GO:0000160">
    <property type="term" value="P:phosphorelay signal transduction system"/>
    <property type="evidence" value="ECO:0007669"/>
    <property type="project" value="InterPro"/>
</dbReference>
<feature type="domain" description="HPt" evidence="5">
    <location>
        <begin position="1"/>
        <end position="99"/>
    </location>
</feature>
<dbReference type="InterPro" id="IPR029787">
    <property type="entry name" value="Nucleotide_cyclase"/>
</dbReference>
<dbReference type="GO" id="GO:0052621">
    <property type="term" value="F:diguanylate cyclase activity"/>
    <property type="evidence" value="ECO:0007669"/>
    <property type="project" value="TreeGrafter"/>
</dbReference>
<dbReference type="SUPFAM" id="SSF52172">
    <property type="entry name" value="CheY-like"/>
    <property type="match status" value="2"/>
</dbReference>
<dbReference type="Gene3D" id="1.20.120.160">
    <property type="entry name" value="HPT domain"/>
    <property type="match status" value="1"/>
</dbReference>
<feature type="modified residue" description="4-aspartylphosphate" evidence="2">
    <location>
        <position position="161"/>
    </location>
</feature>
<dbReference type="CDD" id="cd01949">
    <property type="entry name" value="GGDEF"/>
    <property type="match status" value="1"/>
</dbReference>
<reference evidence="7" key="1">
    <citation type="submission" date="2017-08" db="EMBL/GenBank/DDBJ databases">
        <authorList>
            <person name="Varghese N."/>
            <person name="Submissions S."/>
        </authorList>
    </citation>
    <scope>NUCLEOTIDE SEQUENCE [LARGE SCALE GENOMIC DNA]</scope>
    <source>
        <strain evidence="7">JC22</strain>
    </source>
</reference>
<dbReference type="PANTHER" id="PTHR45138:SF9">
    <property type="entry name" value="DIGUANYLATE CYCLASE DGCM-RELATED"/>
    <property type="match status" value="1"/>
</dbReference>
<accession>A0A285SN83</accession>
<dbReference type="SUPFAM" id="SSF47226">
    <property type="entry name" value="Histidine-containing phosphotransfer domain, HPT domain"/>
    <property type="match status" value="1"/>
</dbReference>
<dbReference type="InterPro" id="IPR050469">
    <property type="entry name" value="Diguanylate_Cyclase"/>
</dbReference>
<dbReference type="PROSITE" id="PS50887">
    <property type="entry name" value="GGDEF"/>
    <property type="match status" value="1"/>
</dbReference>
<feature type="modified residue" description="Phosphohistidine" evidence="1">
    <location>
        <position position="40"/>
    </location>
</feature>
<evidence type="ECO:0000256" key="2">
    <source>
        <dbReference type="PROSITE-ProRule" id="PRU00169"/>
    </source>
</evidence>
<dbReference type="SUPFAM" id="SSF55073">
    <property type="entry name" value="Nucleotide cyclase"/>
    <property type="match status" value="1"/>
</dbReference>
<evidence type="ECO:0000313" key="7">
    <source>
        <dbReference type="Proteomes" id="UP000219636"/>
    </source>
</evidence>
<dbReference type="Proteomes" id="UP000219636">
    <property type="component" value="Unassembled WGS sequence"/>
</dbReference>
<evidence type="ECO:0000259" key="5">
    <source>
        <dbReference type="PROSITE" id="PS50894"/>
    </source>
</evidence>